<protein>
    <submittedName>
        <fullName evidence="2">Uncharacterized protein</fullName>
    </submittedName>
</protein>
<dbReference type="PANTHER" id="PTHR10559:SF18">
    <property type="entry name" value="TRANSCOBALAMIN II"/>
    <property type="match status" value="1"/>
</dbReference>
<gene>
    <name evidence="2" type="ORF">NP493_95g01019</name>
</gene>
<keyword evidence="1" id="KW-0812">Transmembrane</keyword>
<dbReference type="AlphaFoldDB" id="A0AAD9P7Y5"/>
<name>A0AAD9P7Y5_RIDPI</name>
<organism evidence="2 3">
    <name type="scientific">Ridgeia piscesae</name>
    <name type="common">Tubeworm</name>
    <dbReference type="NCBI Taxonomy" id="27915"/>
    <lineage>
        <taxon>Eukaryota</taxon>
        <taxon>Metazoa</taxon>
        <taxon>Spiralia</taxon>
        <taxon>Lophotrochozoa</taxon>
        <taxon>Annelida</taxon>
        <taxon>Polychaeta</taxon>
        <taxon>Sedentaria</taxon>
        <taxon>Canalipalpata</taxon>
        <taxon>Sabellida</taxon>
        <taxon>Siboglinidae</taxon>
        <taxon>Ridgeia</taxon>
    </lineage>
</organism>
<keyword evidence="3" id="KW-1185">Reference proteome</keyword>
<evidence type="ECO:0000313" key="2">
    <source>
        <dbReference type="EMBL" id="KAK2189843.1"/>
    </source>
</evidence>
<sequence length="370" mass="40626">MEKSDAGVGNIDAYMATIEGGMGKKTRQKGPRVCTLTTFVLILVGIVFVGLAVSVVVSLYAAPGISDGAASDGHAAMTDGNQPGPQRRVVFTFENIVTNDRREFRATTDVNTTRETAYEIMRDIEKTDTRFRFTTKEHKTFGHFVTQVRGVKADWTADKTYWAFLKRTSTVDCSVSMGVSSYIPADGEHLVLSLVKSPNNLKSCASLAKTTTPLPDGAASDGHAAMTDGNQPGPQRRVVFTFENIVTNDRREFRATADVNTTRETAYEIMRDIEKTDTRFRFTTKEHKTFGHFVTQVRGVKADWTADKTYWAFLKRTSTVDCSVSMGVSSYIPADGEHLVLSLVKSPNNLKSCASLAKTTTPLPETITTA</sequence>
<dbReference type="EMBL" id="JAODUO010000095">
    <property type="protein sequence ID" value="KAK2189843.1"/>
    <property type="molecule type" value="Genomic_DNA"/>
</dbReference>
<keyword evidence="1" id="KW-0472">Membrane</keyword>
<proteinExistence type="predicted"/>
<comment type="caution">
    <text evidence="2">The sequence shown here is derived from an EMBL/GenBank/DDBJ whole genome shotgun (WGS) entry which is preliminary data.</text>
</comment>
<accession>A0AAD9P7Y5</accession>
<dbReference type="PANTHER" id="PTHR10559">
    <property type="entry name" value="TRANSCOBALAMIN-1/GASTRIC INTRINSIC FACTOR"/>
    <property type="match status" value="1"/>
</dbReference>
<keyword evidence="1" id="KW-1133">Transmembrane helix</keyword>
<reference evidence="2" key="1">
    <citation type="journal article" date="2023" name="Mol. Biol. Evol.">
        <title>Third-Generation Sequencing Reveals the Adaptive Role of the Epigenome in Three Deep-Sea Polychaetes.</title>
        <authorList>
            <person name="Perez M."/>
            <person name="Aroh O."/>
            <person name="Sun Y."/>
            <person name="Lan Y."/>
            <person name="Juniper S.K."/>
            <person name="Young C.R."/>
            <person name="Angers B."/>
            <person name="Qian P.Y."/>
        </authorList>
    </citation>
    <scope>NUCLEOTIDE SEQUENCE</scope>
    <source>
        <strain evidence="2">R07B-5</strain>
    </source>
</reference>
<feature type="transmembrane region" description="Helical" evidence="1">
    <location>
        <begin position="33"/>
        <end position="61"/>
    </location>
</feature>
<evidence type="ECO:0000313" key="3">
    <source>
        <dbReference type="Proteomes" id="UP001209878"/>
    </source>
</evidence>
<dbReference type="InterPro" id="IPR051588">
    <property type="entry name" value="Cobalamin_Transport"/>
</dbReference>
<dbReference type="Proteomes" id="UP001209878">
    <property type="component" value="Unassembled WGS sequence"/>
</dbReference>
<dbReference type="Gene3D" id="2.170.130.30">
    <property type="match status" value="2"/>
</dbReference>
<evidence type="ECO:0000256" key="1">
    <source>
        <dbReference type="SAM" id="Phobius"/>
    </source>
</evidence>